<dbReference type="Pfam" id="PF01478">
    <property type="entry name" value="Peptidase_A24"/>
    <property type="match status" value="1"/>
</dbReference>
<dbReference type="InterPro" id="IPR009639">
    <property type="entry name" value="Pept_A24A_C_arc"/>
</dbReference>
<gene>
    <name evidence="9" type="ORF">AKJ50_00240</name>
</gene>
<feature type="transmembrane region" description="Helical" evidence="6">
    <location>
        <begin position="32"/>
        <end position="50"/>
    </location>
</feature>
<organism evidence="9 10">
    <name type="scientific">candidate division MSBL1 archaeon SCGC-AAA382A13</name>
    <dbReference type="NCBI Taxonomy" id="1698279"/>
    <lineage>
        <taxon>Archaea</taxon>
        <taxon>Methanobacteriati</taxon>
        <taxon>Methanobacteriota</taxon>
        <taxon>candidate division MSBL1</taxon>
    </lineage>
</organism>
<proteinExistence type="predicted"/>
<dbReference type="Gene3D" id="1.20.120.1220">
    <property type="match status" value="1"/>
</dbReference>
<feature type="domain" description="Prepilin type IV endopeptidase peptidase" evidence="7">
    <location>
        <begin position="11"/>
        <end position="127"/>
    </location>
</feature>
<dbReference type="PANTHER" id="PTHR36506">
    <property type="entry name" value="PREFLAGELLIN PEPTIDASE"/>
    <property type="match status" value="1"/>
</dbReference>
<dbReference type="AlphaFoldDB" id="A0A133VGY5"/>
<comment type="caution">
    <text evidence="9">The sequence shown here is derived from an EMBL/GenBank/DDBJ whole genome shotgun (WGS) entry which is preliminary data.</text>
</comment>
<feature type="transmembrane region" description="Helical" evidence="6">
    <location>
        <begin position="232"/>
        <end position="251"/>
    </location>
</feature>
<dbReference type="Proteomes" id="UP000070311">
    <property type="component" value="Unassembled WGS sequence"/>
</dbReference>
<evidence type="ECO:0000256" key="4">
    <source>
        <dbReference type="ARBA" id="ARBA00022989"/>
    </source>
</evidence>
<evidence type="ECO:0000256" key="6">
    <source>
        <dbReference type="SAM" id="Phobius"/>
    </source>
</evidence>
<evidence type="ECO:0000256" key="5">
    <source>
        <dbReference type="ARBA" id="ARBA00023136"/>
    </source>
</evidence>
<feature type="transmembrane region" description="Helical" evidence="6">
    <location>
        <begin position="6"/>
        <end position="23"/>
    </location>
</feature>
<reference evidence="9 10" key="1">
    <citation type="journal article" date="2016" name="Sci. Rep.">
        <title>Metabolic traits of an uncultured archaeal lineage -MSBL1- from brine pools of the Red Sea.</title>
        <authorList>
            <person name="Mwirichia R."/>
            <person name="Alam I."/>
            <person name="Rashid M."/>
            <person name="Vinu M."/>
            <person name="Ba-Alawi W."/>
            <person name="Anthony Kamau A."/>
            <person name="Kamanda Ngugi D."/>
            <person name="Goker M."/>
            <person name="Klenk H.P."/>
            <person name="Bajic V."/>
            <person name="Stingl U."/>
        </authorList>
    </citation>
    <scope>NUCLEOTIDE SEQUENCE [LARGE SCALE GENOMIC DNA]</scope>
    <source>
        <strain evidence="9">SCGC-AAA382A13</strain>
    </source>
</reference>
<keyword evidence="3 6" id="KW-0812">Transmembrane</keyword>
<dbReference type="PANTHER" id="PTHR36506:SF1">
    <property type="entry name" value="PREFLAGELLIN PEPTIDASE"/>
    <property type="match status" value="1"/>
</dbReference>
<dbReference type="InterPro" id="IPR052218">
    <property type="entry name" value="Preflagellin_Peptidase"/>
</dbReference>
<dbReference type="GO" id="GO:0005886">
    <property type="term" value="C:plasma membrane"/>
    <property type="evidence" value="ECO:0007669"/>
    <property type="project" value="UniProtKB-SubCell"/>
</dbReference>
<dbReference type="GO" id="GO:0004190">
    <property type="term" value="F:aspartic-type endopeptidase activity"/>
    <property type="evidence" value="ECO:0007669"/>
    <property type="project" value="InterPro"/>
</dbReference>
<feature type="transmembrane region" description="Helical" evidence="6">
    <location>
        <begin position="56"/>
        <end position="75"/>
    </location>
</feature>
<keyword evidence="10" id="KW-1185">Reference proteome</keyword>
<feature type="transmembrane region" description="Helical" evidence="6">
    <location>
        <begin position="115"/>
        <end position="135"/>
    </location>
</feature>
<evidence type="ECO:0000259" key="8">
    <source>
        <dbReference type="Pfam" id="PF06819"/>
    </source>
</evidence>
<dbReference type="InterPro" id="IPR000045">
    <property type="entry name" value="Prepilin_IV_endopep_pep"/>
</dbReference>
<evidence type="ECO:0000256" key="1">
    <source>
        <dbReference type="ARBA" id="ARBA00004651"/>
    </source>
</evidence>
<keyword evidence="2" id="KW-1003">Cell membrane</keyword>
<evidence type="ECO:0000256" key="2">
    <source>
        <dbReference type="ARBA" id="ARBA00022475"/>
    </source>
</evidence>
<evidence type="ECO:0008006" key="11">
    <source>
        <dbReference type="Google" id="ProtNLM"/>
    </source>
</evidence>
<name>A0A133VGY5_9EURY</name>
<accession>A0A133VGY5</accession>
<keyword evidence="4 6" id="KW-1133">Transmembrane helix</keyword>
<dbReference type="Pfam" id="PF06819">
    <property type="entry name" value="Arc_PepC"/>
    <property type="match status" value="1"/>
</dbReference>
<evidence type="ECO:0000259" key="7">
    <source>
        <dbReference type="Pfam" id="PF01478"/>
    </source>
</evidence>
<protein>
    <recommendedName>
        <fullName evidence="11">Prepilin type IV endopeptidase peptidase domain-containing protein</fullName>
    </recommendedName>
</protein>
<dbReference type="EMBL" id="LHYD01000002">
    <property type="protein sequence ID" value="KXB05699.1"/>
    <property type="molecule type" value="Genomic_DNA"/>
</dbReference>
<comment type="subcellular location">
    <subcellularLocation>
        <location evidence="1">Cell membrane</location>
        <topology evidence="1">Multi-pass membrane protein</topology>
    </subcellularLocation>
</comment>
<keyword evidence="5 6" id="KW-0472">Membrane</keyword>
<sequence length="258" mass="28625">MWVDFVPVVFALVGSCVAVFTDLRERIIPNRLTYPLIVVGIGFHLVVGFYRGEFVLAFFGVFGAGLAFSLGYFMYLTGGWAGGDVKLFTAFGALLPAYESPHVVSPLVAYPLFPITILINSVLAAIPVLLIYVLVSRLKGFGIFYETKKISELEEGIIPAEIIYQKNEEIERYDAGPLGFLSRKLSAPDWDEKLTDPDRAAGVTDENIEKLKQLVDEGKLEDRIKTKKGMPFGPALAAGLFIGVFYGSLYWKFMLFLI</sequence>
<feature type="domain" description="Peptidase A24A-predicted C-terminal archaea" evidence="8">
    <location>
        <begin position="128"/>
        <end position="224"/>
    </location>
</feature>
<evidence type="ECO:0000313" key="10">
    <source>
        <dbReference type="Proteomes" id="UP000070311"/>
    </source>
</evidence>
<evidence type="ECO:0000313" key="9">
    <source>
        <dbReference type="EMBL" id="KXB05699.1"/>
    </source>
</evidence>
<evidence type="ECO:0000256" key="3">
    <source>
        <dbReference type="ARBA" id="ARBA00022692"/>
    </source>
</evidence>